<evidence type="ECO:0000313" key="1">
    <source>
        <dbReference type="EMBL" id="KRK47495.1"/>
    </source>
</evidence>
<keyword evidence="2" id="KW-1185">Reference proteome</keyword>
<reference evidence="1 2" key="1">
    <citation type="journal article" date="2015" name="Genome Announc.">
        <title>Expanding the biotechnology potential of lactobacilli through comparative genomics of 213 strains and associated genera.</title>
        <authorList>
            <person name="Sun Z."/>
            <person name="Harris H.M."/>
            <person name="McCann A."/>
            <person name="Guo C."/>
            <person name="Argimon S."/>
            <person name="Zhang W."/>
            <person name="Yang X."/>
            <person name="Jeffery I.B."/>
            <person name="Cooney J.C."/>
            <person name="Kagawa T.F."/>
            <person name="Liu W."/>
            <person name="Song Y."/>
            <person name="Salvetti E."/>
            <person name="Wrobel A."/>
            <person name="Rasinkangas P."/>
            <person name="Parkhill J."/>
            <person name="Rea M.C."/>
            <person name="O'Sullivan O."/>
            <person name="Ritari J."/>
            <person name="Douillard F.P."/>
            <person name="Paul Ross R."/>
            <person name="Yang R."/>
            <person name="Briner A.E."/>
            <person name="Felis G.E."/>
            <person name="de Vos W.M."/>
            <person name="Barrangou R."/>
            <person name="Klaenhammer T.R."/>
            <person name="Caufield P.W."/>
            <person name="Cui Y."/>
            <person name="Zhang H."/>
            <person name="O'Toole P.W."/>
        </authorList>
    </citation>
    <scope>NUCLEOTIDE SEQUENCE [LARGE SCALE GENOMIC DNA]</scope>
    <source>
        <strain evidence="1 2">JCM 15530</strain>
    </source>
</reference>
<dbReference type="Proteomes" id="UP000050911">
    <property type="component" value="Unassembled WGS sequence"/>
</dbReference>
<accession>A0A0R1HXD9</accession>
<proteinExistence type="predicted"/>
<dbReference type="AlphaFoldDB" id="A0A0R1HXD9"/>
<protein>
    <submittedName>
        <fullName evidence="1">Uncharacterized protein</fullName>
    </submittedName>
</protein>
<sequence length="57" mass="5674">MGLFLSGITNLTLGSLLTVGAWLTKPYAVVQALISGLGKSTGTATDASAATTTTTTK</sequence>
<comment type="caution">
    <text evidence="1">The sequence shown here is derived from an EMBL/GenBank/DDBJ whole genome shotgun (WGS) entry which is preliminary data.</text>
</comment>
<dbReference type="RefSeq" id="WP_156403210.1">
    <property type="nucleotide sequence ID" value="NZ_AZCX01000008.1"/>
</dbReference>
<gene>
    <name evidence="1" type="ORF">FC96_GL002420</name>
</gene>
<dbReference type="EMBL" id="AZCX01000008">
    <property type="protein sequence ID" value="KRK47495.1"/>
    <property type="molecule type" value="Genomic_DNA"/>
</dbReference>
<evidence type="ECO:0000313" key="2">
    <source>
        <dbReference type="Proteomes" id="UP000050911"/>
    </source>
</evidence>
<dbReference type="STRING" id="1302272.FC96_GL002420"/>
<name>A0A0R1HXD9_9LACO</name>
<organism evidence="1 2">
    <name type="scientific">Secundilactobacillus kimchicus JCM 15530</name>
    <dbReference type="NCBI Taxonomy" id="1302272"/>
    <lineage>
        <taxon>Bacteria</taxon>
        <taxon>Bacillati</taxon>
        <taxon>Bacillota</taxon>
        <taxon>Bacilli</taxon>
        <taxon>Lactobacillales</taxon>
        <taxon>Lactobacillaceae</taxon>
        <taxon>Secundilactobacillus</taxon>
    </lineage>
</organism>
<dbReference type="PATRIC" id="fig|1302272.5.peg.2467"/>